<proteinExistence type="predicted"/>
<dbReference type="SUPFAM" id="SSF141571">
    <property type="entry name" value="Pentapeptide repeat-like"/>
    <property type="match status" value="2"/>
</dbReference>
<evidence type="ECO:0000313" key="1">
    <source>
        <dbReference type="EMBL" id="MXQ13202.1"/>
    </source>
</evidence>
<dbReference type="PROSITE" id="PS51257">
    <property type="entry name" value="PROKAR_LIPOPROTEIN"/>
    <property type="match status" value="1"/>
</dbReference>
<dbReference type="OrthoDB" id="7304622at2"/>
<organism evidence="1 2">
    <name type="scientific">Microvirga makkahensis</name>
    <dbReference type="NCBI Taxonomy" id="1128670"/>
    <lineage>
        <taxon>Bacteria</taxon>
        <taxon>Pseudomonadati</taxon>
        <taxon>Pseudomonadota</taxon>
        <taxon>Alphaproteobacteria</taxon>
        <taxon>Hyphomicrobiales</taxon>
        <taxon>Methylobacteriaceae</taxon>
        <taxon>Microvirga</taxon>
    </lineage>
</organism>
<name>A0A7X3SQ77_9HYPH</name>
<comment type="caution">
    <text evidence="1">The sequence shown here is derived from an EMBL/GenBank/DDBJ whole genome shotgun (WGS) entry which is preliminary data.</text>
</comment>
<reference evidence="1 2" key="2">
    <citation type="submission" date="2020-01" db="EMBL/GenBank/DDBJ databases">
        <title>Microvirga sp. nov., an arsenate reduction bacterium isolated from Tibet hotspring sediments.</title>
        <authorList>
            <person name="Xian W.-D."/>
            <person name="Li W.-J."/>
        </authorList>
    </citation>
    <scope>NUCLEOTIDE SEQUENCE [LARGE SCALE GENOMIC DNA]</scope>
    <source>
        <strain evidence="1 2">KCTC 23863</strain>
    </source>
</reference>
<dbReference type="Pfam" id="PF00805">
    <property type="entry name" value="Pentapeptide"/>
    <property type="match status" value="1"/>
</dbReference>
<dbReference type="EMBL" id="WURB01000014">
    <property type="protein sequence ID" value="MXQ13202.1"/>
    <property type="molecule type" value="Genomic_DNA"/>
</dbReference>
<protein>
    <submittedName>
        <fullName evidence="1">Pentapeptide repeat-containing protein</fullName>
    </submittedName>
</protein>
<sequence length="262" mass="27974">MRPNRVKMSAQPFGKRRGLLFGAALIFAACGGAAEAKCQDGPGPGVDWAGCSKARLMLNGEDLSDANFKRSLLTLSDFAGSRMLGADLSETEISRTRFEKSDLSKADFTKALGWRANFAGAVLVEANFASSDMNRSNFAQAQALGANFQKAELNRSDFSGANLERATMTKAELARVIFQHAKLTGVDFSFSNLSRAQLQGAVLQDVIMTGSYLYLTQLAGVDLSAVKGLTQAQIDIACGDAQTRLPTGLTPPKTWPCGSDDD</sequence>
<dbReference type="InterPro" id="IPR051082">
    <property type="entry name" value="Pentapeptide-BTB/POZ_domain"/>
</dbReference>
<dbReference type="AlphaFoldDB" id="A0A7X3SQ77"/>
<dbReference type="PANTHER" id="PTHR14136">
    <property type="entry name" value="BTB_POZ DOMAIN-CONTAINING PROTEIN KCTD9"/>
    <property type="match status" value="1"/>
</dbReference>
<evidence type="ECO:0000313" key="2">
    <source>
        <dbReference type="Proteomes" id="UP000436483"/>
    </source>
</evidence>
<keyword evidence="2" id="KW-1185">Reference proteome</keyword>
<dbReference type="InterPro" id="IPR001646">
    <property type="entry name" value="5peptide_repeat"/>
</dbReference>
<dbReference type="Gene3D" id="2.160.20.80">
    <property type="entry name" value="E3 ubiquitin-protein ligase SopA"/>
    <property type="match status" value="1"/>
</dbReference>
<reference evidence="1 2" key="1">
    <citation type="submission" date="2019-12" db="EMBL/GenBank/DDBJ databases">
        <authorList>
            <person name="Yuan C.-G."/>
        </authorList>
    </citation>
    <scope>NUCLEOTIDE SEQUENCE [LARGE SCALE GENOMIC DNA]</scope>
    <source>
        <strain evidence="1 2">KCTC 23863</strain>
    </source>
</reference>
<dbReference type="RefSeq" id="WP_160885945.1">
    <property type="nucleotide sequence ID" value="NZ_WURB01000014.1"/>
</dbReference>
<gene>
    <name evidence="1" type="ORF">GR328_17370</name>
</gene>
<accession>A0A7X3SQ77</accession>
<dbReference type="Pfam" id="PF13599">
    <property type="entry name" value="Pentapeptide_4"/>
    <property type="match status" value="1"/>
</dbReference>
<dbReference type="PANTHER" id="PTHR14136:SF17">
    <property type="entry name" value="BTB_POZ DOMAIN-CONTAINING PROTEIN KCTD9"/>
    <property type="match status" value="1"/>
</dbReference>
<dbReference type="Proteomes" id="UP000436483">
    <property type="component" value="Unassembled WGS sequence"/>
</dbReference>